<evidence type="ECO:0000313" key="2">
    <source>
        <dbReference type="Proteomes" id="UP000265618"/>
    </source>
</evidence>
<keyword evidence="2" id="KW-1185">Reference proteome</keyword>
<dbReference type="Gene3D" id="3.40.50.261">
    <property type="entry name" value="Succinyl-CoA synthetase domains"/>
    <property type="match status" value="1"/>
</dbReference>
<gene>
    <name evidence="1" type="ORF">KIPB_003012</name>
</gene>
<dbReference type="InterPro" id="IPR016102">
    <property type="entry name" value="Succinyl-CoA_synth-like"/>
</dbReference>
<proteinExistence type="predicted"/>
<accession>A0A9K3GFH5</accession>
<dbReference type="Proteomes" id="UP000265618">
    <property type="component" value="Unassembled WGS sequence"/>
</dbReference>
<dbReference type="EMBL" id="BDIP01000545">
    <property type="protein sequence ID" value="GIQ81959.1"/>
    <property type="molecule type" value="Genomic_DNA"/>
</dbReference>
<dbReference type="PANTHER" id="PTHR42793:SF1">
    <property type="entry name" value="PEPTIDYL-LYSINE N-ACETYLTRANSFERASE PATZ"/>
    <property type="match status" value="1"/>
</dbReference>
<feature type="non-terminal residue" evidence="1">
    <location>
        <position position="1"/>
    </location>
</feature>
<sequence length="153" mass="17202">YSEESTARIQAMFDKHRLTGVVDVTPILDTTPMPGDEGYEDIIRATLDAEEVHMGLYSIVPETHRINSLPGSIALACGVDEDMTREDSVVQRLIKLQKAYPHKPLIVCFESGYKYNEVREYFTKNGITCFMHVDAAAKTIMDTCCALMRGNHQ</sequence>
<comment type="caution">
    <text evidence="1">The sequence shown here is derived from an EMBL/GenBank/DDBJ whole genome shotgun (WGS) entry which is preliminary data.</text>
</comment>
<name>A0A9K3GFH5_9EUKA</name>
<reference evidence="1 2" key="1">
    <citation type="journal article" date="2018" name="PLoS ONE">
        <title>The draft genome of Kipferlia bialata reveals reductive genome evolution in fornicate parasites.</title>
        <authorList>
            <person name="Tanifuji G."/>
            <person name="Takabayashi S."/>
            <person name="Kume K."/>
            <person name="Takagi M."/>
            <person name="Nakayama T."/>
            <person name="Kamikawa R."/>
            <person name="Inagaki Y."/>
            <person name="Hashimoto T."/>
        </authorList>
    </citation>
    <scope>NUCLEOTIDE SEQUENCE [LARGE SCALE GENOMIC DNA]</scope>
    <source>
        <strain evidence="1">NY0173</strain>
    </source>
</reference>
<evidence type="ECO:0000313" key="1">
    <source>
        <dbReference type="EMBL" id="GIQ81959.1"/>
    </source>
</evidence>
<organism evidence="1 2">
    <name type="scientific">Kipferlia bialata</name>
    <dbReference type="NCBI Taxonomy" id="797122"/>
    <lineage>
        <taxon>Eukaryota</taxon>
        <taxon>Metamonada</taxon>
        <taxon>Carpediemonas-like organisms</taxon>
        <taxon>Kipferlia</taxon>
    </lineage>
</organism>
<dbReference type="SUPFAM" id="SSF52210">
    <property type="entry name" value="Succinyl-CoA synthetase domains"/>
    <property type="match status" value="1"/>
</dbReference>
<dbReference type="PANTHER" id="PTHR42793">
    <property type="entry name" value="COA BINDING DOMAIN CONTAINING PROTEIN"/>
    <property type="match status" value="1"/>
</dbReference>
<dbReference type="AlphaFoldDB" id="A0A9K3GFH5"/>
<protein>
    <submittedName>
        <fullName evidence="1">Uncharacterized protein</fullName>
    </submittedName>
</protein>